<evidence type="ECO:0000256" key="2">
    <source>
        <dbReference type="ARBA" id="ARBA00012418"/>
    </source>
</evidence>
<comment type="function">
    <text evidence="11">DNA-dependent RNA polymerase catalyzes the transcription of DNA into RNA using the four ribonucleoside triphosphates as substrates.</text>
</comment>
<dbReference type="GO" id="GO:0046983">
    <property type="term" value="F:protein dimerization activity"/>
    <property type="evidence" value="ECO:0007669"/>
    <property type="project" value="InterPro"/>
</dbReference>
<dbReference type="GO" id="GO:0006351">
    <property type="term" value="P:DNA-templated transcription"/>
    <property type="evidence" value="ECO:0007669"/>
    <property type="project" value="UniProtKB-UniRule"/>
</dbReference>
<dbReference type="SUPFAM" id="SSF56553">
    <property type="entry name" value="Insert subdomain of RNA polymerase alpha subunit"/>
    <property type="match status" value="1"/>
</dbReference>
<evidence type="ECO:0000256" key="10">
    <source>
        <dbReference type="ARBA" id="ARBA00048552"/>
    </source>
</evidence>
<keyword evidence="7 11" id="KW-0804">Transcription</keyword>
<dbReference type="KEGG" id="cpri:FZC34_02265"/>
<dbReference type="GO" id="GO:0005737">
    <property type="term" value="C:cytoplasm"/>
    <property type="evidence" value="ECO:0007669"/>
    <property type="project" value="UniProtKB-ARBA"/>
</dbReference>
<dbReference type="NCBIfam" id="TIGR02027">
    <property type="entry name" value="rpoA"/>
    <property type="match status" value="1"/>
</dbReference>
<dbReference type="Pfam" id="PF01193">
    <property type="entry name" value="RNA_pol_L"/>
    <property type="match status" value="1"/>
</dbReference>
<comment type="catalytic activity">
    <reaction evidence="10 11">
        <text>RNA(n) + a ribonucleoside 5'-triphosphate = RNA(n+1) + diphosphate</text>
        <dbReference type="Rhea" id="RHEA:21248"/>
        <dbReference type="Rhea" id="RHEA-COMP:14527"/>
        <dbReference type="Rhea" id="RHEA-COMP:17342"/>
        <dbReference type="ChEBI" id="CHEBI:33019"/>
        <dbReference type="ChEBI" id="CHEBI:61557"/>
        <dbReference type="ChEBI" id="CHEBI:140395"/>
        <dbReference type="EC" id="2.7.7.6"/>
    </reaction>
</comment>
<dbReference type="GO" id="GO:0003899">
    <property type="term" value="F:DNA-directed RNA polymerase activity"/>
    <property type="evidence" value="ECO:0007669"/>
    <property type="project" value="UniProtKB-UniRule"/>
</dbReference>
<dbReference type="AlphaFoldDB" id="A0A5C0UF78"/>
<evidence type="ECO:0000256" key="9">
    <source>
        <dbReference type="ARBA" id="ARBA00033070"/>
    </source>
</evidence>
<gene>
    <name evidence="11 13" type="primary">rpoA</name>
    <name evidence="13" type="ORF">FZC34_02265</name>
</gene>
<dbReference type="SUPFAM" id="SSF47789">
    <property type="entry name" value="C-terminal domain of RNA polymerase alpha subunit"/>
    <property type="match status" value="1"/>
</dbReference>
<dbReference type="Gene3D" id="2.170.120.12">
    <property type="entry name" value="DNA-directed RNA polymerase, insert domain"/>
    <property type="match status" value="1"/>
</dbReference>
<feature type="region of interest" description="Alpha C-terminal domain (alpha-CTD)" evidence="11">
    <location>
        <begin position="223"/>
        <end position="308"/>
    </location>
</feature>
<dbReference type="EMBL" id="CP043316">
    <property type="protein sequence ID" value="QEK38718.1"/>
    <property type="molecule type" value="Genomic_DNA"/>
</dbReference>
<sequence length="308" mass="34199">MSDIQNSNEYVFGPLEPGYGITFGNAVRRILLSSIKGLGLVGFKIKGVNNIFSSINGVSEDVEYIAVNLKKIVFKSDLEEFSMTLNAKGGKVDASMFDSVPGVEILNPEQYICNLSDSADISIEIFVQSGKGYVSSDMLEVPEGFIKLDSAFSPIERVSYNVKDMRVGQKTDYDQLSFNIKTNGSVDSYDALMKAFKILKDQSVDLMEKDDASDEEVEEVEVIADARWNDEIASSLQLSKRAQNVISNLKFIYIGDLITATEKDLFSVAGCGRTTVDEIRSVLQSKYKFDLDTKIEDWSEIRPKGMVL</sequence>
<comment type="domain">
    <text evidence="11">The N-terminal domain is essential for RNAP assembly and basal transcription, whereas the C-terminal domain is involved in interaction with transcriptional regulators and with upstream promoter elements.</text>
</comment>
<evidence type="ECO:0000256" key="3">
    <source>
        <dbReference type="ARBA" id="ARBA00015972"/>
    </source>
</evidence>
<feature type="region of interest" description="Alpha N-terminal domain (alpha-NTD)" evidence="11">
    <location>
        <begin position="1"/>
        <end position="207"/>
    </location>
</feature>
<comment type="subunit">
    <text evidence="11">Homodimer. The RNAP catalytic core consists of 2 alpha, 1 beta, 1 beta' and 1 omega subunit. When a sigma factor is associated with the core the holoenzyme is formed, which can initiate transcription.</text>
</comment>
<dbReference type="GO" id="GO:0000428">
    <property type="term" value="C:DNA-directed RNA polymerase complex"/>
    <property type="evidence" value="ECO:0007669"/>
    <property type="project" value="UniProtKB-KW"/>
</dbReference>
<keyword evidence="14" id="KW-1185">Reference proteome</keyword>
<dbReference type="OrthoDB" id="9805706at2"/>
<dbReference type="Proteomes" id="UP000325004">
    <property type="component" value="Chromosome"/>
</dbReference>
<evidence type="ECO:0000256" key="11">
    <source>
        <dbReference type="HAMAP-Rule" id="MF_00059"/>
    </source>
</evidence>
<proteinExistence type="inferred from homology"/>
<dbReference type="RefSeq" id="WP_148971839.1">
    <property type="nucleotide sequence ID" value="NZ_CP043316.1"/>
</dbReference>
<feature type="domain" description="DNA-directed RNA polymerase RpoA/D/Rpb3-type" evidence="12">
    <location>
        <begin position="7"/>
        <end position="209"/>
    </location>
</feature>
<dbReference type="Gene3D" id="1.10.150.20">
    <property type="entry name" value="5' to 3' exonuclease, C-terminal subdomain"/>
    <property type="match status" value="1"/>
</dbReference>
<protein>
    <recommendedName>
        <fullName evidence="3 11">DNA-directed RNA polymerase subunit alpha</fullName>
        <shortName evidence="11">RNAP subunit alpha</shortName>
        <ecNumber evidence="2 11">2.7.7.6</ecNumber>
    </recommendedName>
    <alternativeName>
        <fullName evidence="9 11">RNA polymerase subunit alpha</fullName>
    </alternativeName>
    <alternativeName>
        <fullName evidence="8 11">Transcriptase subunit alpha</fullName>
    </alternativeName>
</protein>
<dbReference type="InterPro" id="IPR011262">
    <property type="entry name" value="DNA-dir_RNA_pol_insert"/>
</dbReference>
<evidence type="ECO:0000256" key="6">
    <source>
        <dbReference type="ARBA" id="ARBA00022695"/>
    </source>
</evidence>
<dbReference type="EC" id="2.7.7.6" evidence="2 11"/>
<dbReference type="CDD" id="cd06928">
    <property type="entry name" value="RNAP_alpha_NTD"/>
    <property type="match status" value="1"/>
</dbReference>
<name>A0A5C0UF78_9PROT</name>
<dbReference type="Gene3D" id="3.30.1360.10">
    <property type="entry name" value="RNA polymerase, RBP11-like subunit"/>
    <property type="match status" value="1"/>
</dbReference>
<dbReference type="InterPro" id="IPR011773">
    <property type="entry name" value="DNA-dir_RpoA"/>
</dbReference>
<dbReference type="GO" id="GO:0003677">
    <property type="term" value="F:DNA binding"/>
    <property type="evidence" value="ECO:0007669"/>
    <property type="project" value="UniProtKB-UniRule"/>
</dbReference>
<dbReference type="Pfam" id="PF01000">
    <property type="entry name" value="RNA_pol_A_bac"/>
    <property type="match status" value="1"/>
</dbReference>
<dbReference type="SUPFAM" id="SSF55257">
    <property type="entry name" value="RBP11-like subunits of RNA polymerase"/>
    <property type="match status" value="1"/>
</dbReference>
<keyword evidence="6 11" id="KW-0548">Nucleotidyltransferase</keyword>
<dbReference type="HAMAP" id="MF_00059">
    <property type="entry name" value="RNApol_bact_RpoA"/>
    <property type="match status" value="1"/>
</dbReference>
<evidence type="ECO:0000256" key="4">
    <source>
        <dbReference type="ARBA" id="ARBA00022478"/>
    </source>
</evidence>
<comment type="similarity">
    <text evidence="1 11">Belongs to the RNA polymerase alpha chain family.</text>
</comment>
<evidence type="ECO:0000259" key="12">
    <source>
        <dbReference type="SMART" id="SM00662"/>
    </source>
</evidence>
<evidence type="ECO:0000256" key="1">
    <source>
        <dbReference type="ARBA" id="ARBA00007123"/>
    </source>
</evidence>
<dbReference type="InterPro" id="IPR036603">
    <property type="entry name" value="RBP11-like"/>
</dbReference>
<organism evidence="13 14">
    <name type="scientific">Candidatus Cytomitobacter primus</name>
    <dbReference type="NCBI Taxonomy" id="2066024"/>
    <lineage>
        <taxon>Bacteria</taxon>
        <taxon>Pseudomonadati</taxon>
        <taxon>Pseudomonadota</taxon>
        <taxon>Alphaproteobacteria</taxon>
        <taxon>Holosporales</taxon>
        <taxon>Holosporaceae</taxon>
        <taxon>Candidatus Cytomitobacter</taxon>
    </lineage>
</organism>
<dbReference type="SMART" id="SM00662">
    <property type="entry name" value="RPOLD"/>
    <property type="match status" value="1"/>
</dbReference>
<evidence type="ECO:0000313" key="13">
    <source>
        <dbReference type="EMBL" id="QEK38718.1"/>
    </source>
</evidence>
<evidence type="ECO:0000256" key="8">
    <source>
        <dbReference type="ARBA" id="ARBA00032524"/>
    </source>
</evidence>
<evidence type="ECO:0000256" key="5">
    <source>
        <dbReference type="ARBA" id="ARBA00022679"/>
    </source>
</evidence>
<dbReference type="InterPro" id="IPR011260">
    <property type="entry name" value="RNAP_asu_C"/>
</dbReference>
<keyword evidence="4 11" id="KW-0240">DNA-directed RNA polymerase</keyword>
<evidence type="ECO:0000256" key="7">
    <source>
        <dbReference type="ARBA" id="ARBA00023163"/>
    </source>
</evidence>
<dbReference type="InterPro" id="IPR011263">
    <property type="entry name" value="DNA-dir_RNA_pol_RpoA/D/Rpb3"/>
</dbReference>
<evidence type="ECO:0000313" key="14">
    <source>
        <dbReference type="Proteomes" id="UP000325004"/>
    </source>
</evidence>
<dbReference type="Pfam" id="PF03118">
    <property type="entry name" value="RNA_pol_A_CTD"/>
    <property type="match status" value="1"/>
</dbReference>
<dbReference type="InterPro" id="IPR036643">
    <property type="entry name" value="RNApol_insert_sf"/>
</dbReference>
<reference evidence="13 14" key="1">
    <citation type="submission" date="2019-08" db="EMBL/GenBank/DDBJ databases">
        <title>Highly reduced genomes of protist endosymbionts show evolutionary convergence.</title>
        <authorList>
            <person name="George E."/>
            <person name="Husnik F."/>
            <person name="Tashyreva D."/>
            <person name="Prokopchuk G."/>
            <person name="Horak A."/>
            <person name="Kwong W.K."/>
            <person name="Lukes J."/>
            <person name="Keeling P.J."/>
        </authorList>
    </citation>
    <scope>NUCLEOTIDE SEQUENCE [LARGE SCALE GENOMIC DNA]</scope>
    <source>
        <strain evidence="13">1604LC</strain>
    </source>
</reference>
<keyword evidence="5 11" id="KW-0808">Transferase</keyword>
<accession>A0A5C0UF78</accession>